<dbReference type="CDD" id="cd01821">
    <property type="entry name" value="Rhamnogalacturan_acetylesterase_like"/>
    <property type="match status" value="1"/>
</dbReference>
<dbReference type="PANTHER" id="PTHR43695:SF2">
    <property type="entry name" value="PUTATIVE (AFU_ORTHOLOGUE AFUA_2G17250)-RELATED"/>
    <property type="match status" value="1"/>
</dbReference>
<evidence type="ECO:0000256" key="1">
    <source>
        <dbReference type="SAM" id="SignalP"/>
    </source>
</evidence>
<feature type="domain" description="SGNH hydrolase-type esterase" evidence="2">
    <location>
        <begin position="35"/>
        <end position="214"/>
    </location>
</feature>
<dbReference type="STRING" id="1460663.A0A177CUF5"/>
<dbReference type="Pfam" id="PF13472">
    <property type="entry name" value="Lipase_GDSL_2"/>
    <property type="match status" value="1"/>
</dbReference>
<dbReference type="InterPro" id="IPR036514">
    <property type="entry name" value="SGNH_hydro_sf"/>
</dbReference>
<dbReference type="SUPFAM" id="SSF52266">
    <property type="entry name" value="SGNH hydrolase"/>
    <property type="match status" value="1"/>
</dbReference>
<accession>A0A177CUF5</accession>
<feature type="chain" id="PRO_5008058601" evidence="1">
    <location>
        <begin position="19"/>
        <end position="252"/>
    </location>
</feature>
<dbReference type="RefSeq" id="XP_018041518.1">
    <property type="nucleotide sequence ID" value="XM_018183528.1"/>
</dbReference>
<sequence>MALRAILSVLLLAHLSVTTPTPKHKKEKPAAFFLAGDSTTAVQSAGGGGWGNGFLATLQPPAYGVNKGHNGATTVSFVKGGDWATVLNLVKNATDAYNVFVTIQFGHNDQKPANNVSIAQFKTNLASLASDVQELGATPLLFTSLSRRNFNGAQLIQDLGDVVNATREVAAASHIKLIDLNAASRTYVQAIGSAEADKYNLVAGDRTHLNAHGSDVFGRIVADLILKSDKSLSRWIGRNATLSHLIAEGVYA</sequence>
<evidence type="ECO:0000259" key="2">
    <source>
        <dbReference type="Pfam" id="PF13472"/>
    </source>
</evidence>
<dbReference type="InParanoid" id="A0A177CUF5"/>
<organism evidence="3 4">
    <name type="scientific">Paraphaeosphaeria sporulosa</name>
    <dbReference type="NCBI Taxonomy" id="1460663"/>
    <lineage>
        <taxon>Eukaryota</taxon>
        <taxon>Fungi</taxon>
        <taxon>Dikarya</taxon>
        <taxon>Ascomycota</taxon>
        <taxon>Pezizomycotina</taxon>
        <taxon>Dothideomycetes</taxon>
        <taxon>Pleosporomycetidae</taxon>
        <taxon>Pleosporales</taxon>
        <taxon>Massarineae</taxon>
        <taxon>Didymosphaeriaceae</taxon>
        <taxon>Paraphaeosphaeria</taxon>
    </lineage>
</organism>
<dbReference type="GO" id="GO:0016787">
    <property type="term" value="F:hydrolase activity"/>
    <property type="evidence" value="ECO:0007669"/>
    <property type="project" value="UniProtKB-KW"/>
</dbReference>
<dbReference type="InterPro" id="IPR037459">
    <property type="entry name" value="RhgT-like"/>
</dbReference>
<evidence type="ECO:0000313" key="4">
    <source>
        <dbReference type="Proteomes" id="UP000077069"/>
    </source>
</evidence>
<dbReference type="OrthoDB" id="5041285at2759"/>
<dbReference type="PANTHER" id="PTHR43695">
    <property type="entry name" value="PUTATIVE (AFU_ORTHOLOGUE AFUA_2G17250)-RELATED"/>
    <property type="match status" value="1"/>
</dbReference>
<keyword evidence="4" id="KW-1185">Reference proteome</keyword>
<dbReference type="EMBL" id="KV441548">
    <property type="protein sequence ID" value="OAG11153.1"/>
    <property type="molecule type" value="Genomic_DNA"/>
</dbReference>
<name>A0A177CUF5_9PLEO</name>
<protein>
    <submittedName>
        <fullName evidence="3">SGNH hydrolase</fullName>
    </submittedName>
</protein>
<evidence type="ECO:0000313" key="3">
    <source>
        <dbReference type="EMBL" id="OAG11153.1"/>
    </source>
</evidence>
<gene>
    <name evidence="3" type="ORF">CC84DRAFT_1223879</name>
</gene>
<dbReference type="AlphaFoldDB" id="A0A177CUF5"/>
<dbReference type="Proteomes" id="UP000077069">
    <property type="component" value="Unassembled WGS sequence"/>
</dbReference>
<keyword evidence="1" id="KW-0732">Signal</keyword>
<proteinExistence type="predicted"/>
<feature type="signal peptide" evidence="1">
    <location>
        <begin position="1"/>
        <end position="18"/>
    </location>
</feature>
<reference evidence="3 4" key="1">
    <citation type="submission" date="2016-05" db="EMBL/GenBank/DDBJ databases">
        <title>Comparative analysis of secretome profiles of manganese(II)-oxidizing ascomycete fungi.</title>
        <authorList>
            <consortium name="DOE Joint Genome Institute"/>
            <person name="Zeiner C.A."/>
            <person name="Purvine S.O."/>
            <person name="Zink E.M."/>
            <person name="Wu S."/>
            <person name="Pasa-Tolic L."/>
            <person name="Chaput D.L."/>
            <person name="Haridas S."/>
            <person name="Grigoriev I.V."/>
            <person name="Santelli C.M."/>
            <person name="Hansel C.M."/>
        </authorList>
    </citation>
    <scope>NUCLEOTIDE SEQUENCE [LARGE SCALE GENOMIC DNA]</scope>
    <source>
        <strain evidence="3 4">AP3s5-JAC2a</strain>
    </source>
</reference>
<dbReference type="GeneID" id="28767014"/>
<dbReference type="Gene3D" id="3.40.50.1110">
    <property type="entry name" value="SGNH hydrolase"/>
    <property type="match status" value="1"/>
</dbReference>
<keyword evidence="3" id="KW-0378">Hydrolase</keyword>
<dbReference type="InterPro" id="IPR013830">
    <property type="entry name" value="SGNH_hydro"/>
</dbReference>